<gene>
    <name evidence="1" type="ORF">KBB96_19145</name>
</gene>
<dbReference type="Gene3D" id="3.40.50.150">
    <property type="entry name" value="Vaccinia Virus protein VP39"/>
    <property type="match status" value="1"/>
</dbReference>
<sequence length="199" mass="22975">MSLLRRFKDWNEIRCWESKGRPSPPPHAIKQQVLREFAQRYGLEVLVETGTFKGDMMEAMKKDFRQLYSIELAPHFHERAVQRFVSDPNITILKGDSGKVLETLVPKLEGPTLFWLDGHYSKGDTARGDEDTPIMHELAHIFARPELKSVILIDDARCFMGQTEQVYPSLESVREFVAKHRPDFTFDIDTDSIRIAPKS</sequence>
<evidence type="ECO:0000313" key="2">
    <source>
        <dbReference type="Proteomes" id="UP000676169"/>
    </source>
</evidence>
<dbReference type="Proteomes" id="UP000676169">
    <property type="component" value="Chromosome"/>
</dbReference>
<dbReference type="SUPFAM" id="SSF53335">
    <property type="entry name" value="S-adenosyl-L-methionine-dependent methyltransferases"/>
    <property type="match status" value="1"/>
</dbReference>
<organism evidence="1 2">
    <name type="scientific">Luteolibacter ambystomatis</name>
    <dbReference type="NCBI Taxonomy" id="2824561"/>
    <lineage>
        <taxon>Bacteria</taxon>
        <taxon>Pseudomonadati</taxon>
        <taxon>Verrucomicrobiota</taxon>
        <taxon>Verrucomicrobiia</taxon>
        <taxon>Verrucomicrobiales</taxon>
        <taxon>Verrucomicrobiaceae</taxon>
        <taxon>Luteolibacter</taxon>
    </lineage>
</organism>
<protein>
    <submittedName>
        <fullName evidence="1">Uncharacterized protein</fullName>
    </submittedName>
</protein>
<keyword evidence="2" id="KW-1185">Reference proteome</keyword>
<proteinExistence type="predicted"/>
<dbReference type="AlphaFoldDB" id="A0A975G8W8"/>
<dbReference type="KEGG" id="lamb:KBB96_19145"/>
<dbReference type="RefSeq" id="WP_211631102.1">
    <property type="nucleotide sequence ID" value="NZ_CP073100.1"/>
</dbReference>
<evidence type="ECO:0000313" key="1">
    <source>
        <dbReference type="EMBL" id="QUE50963.1"/>
    </source>
</evidence>
<name>A0A975G8W8_9BACT</name>
<accession>A0A975G8W8</accession>
<dbReference type="InterPro" id="IPR029063">
    <property type="entry name" value="SAM-dependent_MTases_sf"/>
</dbReference>
<dbReference type="EMBL" id="CP073100">
    <property type="protein sequence ID" value="QUE50963.1"/>
    <property type="molecule type" value="Genomic_DNA"/>
</dbReference>
<reference evidence="1" key="1">
    <citation type="submission" date="2021-04" db="EMBL/GenBank/DDBJ databases">
        <title>Luteolibacter sp. 32A isolated from the skin of an Anderson's salamander (Ambystoma andersonii).</title>
        <authorList>
            <person name="Spergser J."/>
            <person name="Busse H.-J."/>
        </authorList>
    </citation>
    <scope>NUCLEOTIDE SEQUENCE</scope>
    <source>
        <strain evidence="1">32A</strain>
    </source>
</reference>